<gene>
    <name evidence="1" type="ORF">J2125_003702</name>
</gene>
<name>A0ABS4PCY6_9GAMM</name>
<dbReference type="CDD" id="cd20293">
    <property type="entry name" value="cupin_HutD_N"/>
    <property type="match status" value="1"/>
</dbReference>
<dbReference type="PANTHER" id="PTHR37943:SF1">
    <property type="entry name" value="PROTEIN VES"/>
    <property type="match status" value="1"/>
</dbReference>
<reference evidence="2" key="1">
    <citation type="submission" date="2023-07" db="EMBL/GenBank/DDBJ databases">
        <title>Genome mining of underrepresented organisms for secondary metabolites.</title>
        <authorList>
            <person name="D'Agostino P.M."/>
        </authorList>
    </citation>
    <scope>NUCLEOTIDE SEQUENCE [LARGE SCALE GENOMIC DNA]</scope>
    <source>
        <strain evidence="2">WS4403</strain>
    </source>
</reference>
<dbReference type="Pfam" id="PF05962">
    <property type="entry name" value="HutD"/>
    <property type="match status" value="1"/>
</dbReference>
<dbReference type="EMBL" id="JAGGMQ010000001">
    <property type="protein sequence ID" value="MBP2170510.1"/>
    <property type="molecule type" value="Genomic_DNA"/>
</dbReference>
<dbReference type="SUPFAM" id="SSF51182">
    <property type="entry name" value="RmlC-like cupins"/>
    <property type="match status" value="1"/>
</dbReference>
<accession>A0ABS4PCY6</accession>
<evidence type="ECO:0000313" key="2">
    <source>
        <dbReference type="Proteomes" id="UP001195624"/>
    </source>
</evidence>
<dbReference type="Proteomes" id="UP001195624">
    <property type="component" value="Unassembled WGS sequence"/>
</dbReference>
<dbReference type="InterPro" id="IPR011051">
    <property type="entry name" value="RmlC_Cupin_sf"/>
</dbReference>
<proteinExistence type="predicted"/>
<dbReference type="InterPro" id="IPR010282">
    <property type="entry name" value="Uncharacterised_HutD/Ves"/>
</dbReference>
<sequence>MMHFYQTQKLPASKWRNGGGETREIVSFPPEHSEFGWRASIATIAASGDFSRFPDVDRVITLIEGEKVELYGPEQPSHALLLNQPFCFPGELAISAKLFGDASLDFNIMTRREQFSAQVVISSTAQRSEMGVCWVIAGEWRSGAQRLSRGEGAWWTQSGETLTPLADDALILFAAITPNISRDP</sequence>
<dbReference type="InterPro" id="IPR014710">
    <property type="entry name" value="RmlC-like_jellyroll"/>
</dbReference>
<evidence type="ECO:0000313" key="1">
    <source>
        <dbReference type="EMBL" id="MBP2170510.1"/>
    </source>
</evidence>
<organism evidence="1 2">
    <name type="scientific">Winslowiella toletana</name>
    <dbReference type="NCBI Taxonomy" id="92490"/>
    <lineage>
        <taxon>Bacteria</taxon>
        <taxon>Pseudomonadati</taxon>
        <taxon>Pseudomonadota</taxon>
        <taxon>Gammaproteobacteria</taxon>
        <taxon>Enterobacterales</taxon>
        <taxon>Erwiniaceae</taxon>
        <taxon>Winslowiella</taxon>
    </lineage>
</organism>
<protein>
    <submittedName>
        <fullName evidence="1">Environmental stress-induced protein Ves</fullName>
    </submittedName>
</protein>
<dbReference type="PANTHER" id="PTHR37943">
    <property type="entry name" value="PROTEIN VES"/>
    <property type="match status" value="1"/>
</dbReference>
<dbReference type="Gene3D" id="2.60.120.10">
    <property type="entry name" value="Jelly Rolls"/>
    <property type="match status" value="1"/>
</dbReference>
<keyword evidence="2" id="KW-1185">Reference proteome</keyword>
<comment type="caution">
    <text evidence="1">The sequence shown here is derived from an EMBL/GenBank/DDBJ whole genome shotgun (WGS) entry which is preliminary data.</text>
</comment>